<proteinExistence type="predicted"/>
<reference evidence="1" key="2">
    <citation type="submission" date="2012-12" db="EMBL/GenBank/DDBJ databases">
        <authorList>
            <consortium name="WormBase Consortium"/>
            <person name="Ghedin E."/>
            <person name="Paulini M."/>
        </authorList>
    </citation>
    <scope>NUCLEOTIDE SEQUENCE</scope>
    <source>
        <strain evidence="1">FR3</strain>
    </source>
</reference>
<dbReference type="AlphaFoldDB" id="A0A1I9G3K3"/>
<reference evidence="1" key="1">
    <citation type="journal article" date="2007" name="Science">
        <title>Draft genome of the filarial nematode parasite Brugia malayi.</title>
        <authorList>
            <person name="Ghedin E."/>
            <person name="Wang S."/>
            <person name="Spiro D."/>
            <person name="Caler E."/>
            <person name="Zhao Q."/>
            <person name="Crabtree J."/>
            <person name="Allen J.E."/>
            <person name="Delcher A.L."/>
            <person name="Guiliano D.B."/>
            <person name="Miranda-Saavedra D."/>
            <person name="Angiuoli S.V."/>
            <person name="Creasy T."/>
            <person name="Amedeo P."/>
            <person name="Haas B."/>
            <person name="El-Sayed N.M."/>
            <person name="Wortman J.R."/>
            <person name="Feldblyum T."/>
            <person name="Tallon L."/>
            <person name="Schatz M."/>
            <person name="Shumway M."/>
            <person name="Koo H."/>
            <person name="Salzberg S.L."/>
            <person name="Schobel S."/>
            <person name="Pertea M."/>
            <person name="Pop M."/>
            <person name="White O."/>
            <person name="Barton G.J."/>
            <person name="Carlow C.K."/>
            <person name="Crawford M.J."/>
            <person name="Daub J."/>
            <person name="Dimmic M.W."/>
            <person name="Estes C.F."/>
            <person name="Foster J.M."/>
            <person name="Ganatra M."/>
            <person name="Gregory W.F."/>
            <person name="Johnson N.M."/>
            <person name="Jin J."/>
            <person name="Komuniecki R."/>
            <person name="Korf I."/>
            <person name="Kumar S."/>
            <person name="Laney S."/>
            <person name="Li B.W."/>
            <person name="Li W."/>
            <person name="Lindblom T.H."/>
            <person name="Lustigman S."/>
            <person name="Ma D."/>
            <person name="Maina C.V."/>
            <person name="Martin D.M."/>
            <person name="McCarter J.P."/>
            <person name="McReynolds L."/>
            <person name="Mitreva M."/>
            <person name="Nutman T.B."/>
            <person name="Parkinson J."/>
            <person name="Peregrin-Alvarez J.M."/>
            <person name="Poole C."/>
            <person name="Ren Q."/>
            <person name="Saunders L."/>
            <person name="Sluder A.E."/>
            <person name="Smith K."/>
            <person name="Stanke M."/>
            <person name="Unnasch T.R."/>
            <person name="Ware J."/>
            <person name="Wei A.D."/>
            <person name="Weil G."/>
            <person name="Williams D.J."/>
            <person name="Zhang Y."/>
            <person name="Williams S.A."/>
            <person name="Fraser-Liggett C."/>
            <person name="Slatko B."/>
            <person name="Blaxter M.L."/>
            <person name="Scott A.L."/>
        </authorList>
    </citation>
    <scope>NUCLEOTIDE SEQUENCE</scope>
    <source>
        <strain evidence="1">FR3</strain>
    </source>
</reference>
<sequence length="40" mass="4895">MTWSSFVLHSSKFPEHIKFWSIKRKKKEGKNKEIISVIRY</sequence>
<evidence type="ECO:0000313" key="1">
    <source>
        <dbReference type="EMBL" id="CDP98320.1"/>
    </source>
</evidence>
<organism evidence="1">
    <name type="scientific">Brugia malayi</name>
    <name type="common">Filarial nematode worm</name>
    <dbReference type="NCBI Taxonomy" id="6279"/>
    <lineage>
        <taxon>Eukaryota</taxon>
        <taxon>Metazoa</taxon>
        <taxon>Ecdysozoa</taxon>
        <taxon>Nematoda</taxon>
        <taxon>Chromadorea</taxon>
        <taxon>Rhabditida</taxon>
        <taxon>Spirurina</taxon>
        <taxon>Spiruromorpha</taxon>
        <taxon>Filarioidea</taxon>
        <taxon>Onchocercidae</taxon>
        <taxon>Brugia</taxon>
    </lineage>
</organism>
<protein>
    <submittedName>
        <fullName evidence="1">Bm581</fullName>
    </submittedName>
</protein>
<name>A0A1I9G3K3_BRUMA</name>
<accession>A0A1I9G3K3</accession>
<gene>
    <name evidence="1" type="primary">Bm581</name>
    <name evidence="1" type="ORF">BM_Bm581</name>
</gene>
<dbReference type="EMBL" id="LN856996">
    <property type="protein sequence ID" value="CDP98320.1"/>
    <property type="molecule type" value="Genomic_DNA"/>
</dbReference>